<evidence type="ECO:0000256" key="1">
    <source>
        <dbReference type="SAM" id="SignalP"/>
    </source>
</evidence>
<name>A0AAV3TXS7_9ALTE</name>
<dbReference type="Proteomes" id="UP001409585">
    <property type="component" value="Unassembled WGS sequence"/>
</dbReference>
<keyword evidence="3" id="KW-1185">Reference proteome</keyword>
<proteinExistence type="predicted"/>
<dbReference type="InterPro" id="IPR006311">
    <property type="entry name" value="TAT_signal"/>
</dbReference>
<dbReference type="InterPro" id="IPR027056">
    <property type="entry name" value="Gluconate_2DH_su3"/>
</dbReference>
<comment type="caution">
    <text evidence="2">The sequence shown here is derived from an EMBL/GenBank/DDBJ whole genome shotgun (WGS) entry which is preliminary data.</text>
</comment>
<organism evidence="2 3">
    <name type="scientific">Halioxenophilus aromaticivorans</name>
    <dbReference type="NCBI Taxonomy" id="1306992"/>
    <lineage>
        <taxon>Bacteria</taxon>
        <taxon>Pseudomonadati</taxon>
        <taxon>Pseudomonadota</taxon>
        <taxon>Gammaproteobacteria</taxon>
        <taxon>Alteromonadales</taxon>
        <taxon>Alteromonadaceae</taxon>
        <taxon>Halioxenophilus</taxon>
    </lineage>
</organism>
<feature type="signal peptide" evidence="1">
    <location>
        <begin position="1"/>
        <end position="33"/>
    </location>
</feature>
<evidence type="ECO:0000313" key="3">
    <source>
        <dbReference type="Proteomes" id="UP001409585"/>
    </source>
</evidence>
<dbReference type="Pfam" id="PF13618">
    <property type="entry name" value="Gluconate_2-dh3"/>
    <property type="match status" value="1"/>
</dbReference>
<evidence type="ECO:0000313" key="2">
    <source>
        <dbReference type="EMBL" id="GAA4932903.1"/>
    </source>
</evidence>
<reference evidence="3" key="1">
    <citation type="journal article" date="2019" name="Int. J. Syst. Evol. Microbiol.">
        <title>The Global Catalogue of Microorganisms (GCM) 10K type strain sequencing project: providing services to taxonomists for standard genome sequencing and annotation.</title>
        <authorList>
            <consortium name="The Broad Institute Genomics Platform"/>
            <consortium name="The Broad Institute Genome Sequencing Center for Infectious Disease"/>
            <person name="Wu L."/>
            <person name="Ma J."/>
        </authorList>
    </citation>
    <scope>NUCLEOTIDE SEQUENCE [LARGE SCALE GENOMIC DNA]</scope>
    <source>
        <strain evidence="3">JCM 19134</strain>
    </source>
</reference>
<dbReference type="PROSITE" id="PS51318">
    <property type="entry name" value="TAT"/>
    <property type="match status" value="1"/>
</dbReference>
<feature type="chain" id="PRO_5043562333" evidence="1">
    <location>
        <begin position="34"/>
        <end position="196"/>
    </location>
</feature>
<sequence length="196" mass="20948">MSSKDLLLINRRNALKAAATVLGSAMITPTLVAAVLAKPAATNTAERSLSPAACKLLVDMCDVILPRTDTPGAVDVGVPDFIISVISNQFKPVHQDRFLLGLTFIESRIKNSSFAKAGALPDLIDVAALETLDREALVEGLTDPIHSTYRELKSLILVGYYTSEPGATKELKYEAVPGAYRGCVPYDSVGSAWATR</sequence>
<dbReference type="EMBL" id="BAABLX010000006">
    <property type="protein sequence ID" value="GAA4932903.1"/>
    <property type="molecule type" value="Genomic_DNA"/>
</dbReference>
<dbReference type="RefSeq" id="WP_345417103.1">
    <property type="nucleotide sequence ID" value="NZ_AP031496.1"/>
</dbReference>
<protein>
    <submittedName>
        <fullName evidence="2">Lactose 3-dehydrogenase subunit gamma LacC</fullName>
    </submittedName>
</protein>
<gene>
    <name evidence="2" type="primary">lacC_1</name>
    <name evidence="2" type="ORF">GCM10025791_06900</name>
</gene>
<accession>A0AAV3TXS7</accession>
<dbReference type="AlphaFoldDB" id="A0AAV3TXS7"/>
<keyword evidence="1" id="KW-0732">Signal</keyword>